<dbReference type="SUPFAM" id="SSF74653">
    <property type="entry name" value="TolA/TonB C-terminal domain"/>
    <property type="match status" value="1"/>
</dbReference>
<comment type="caution">
    <text evidence="3">The sequence shown here is derived from an EMBL/GenBank/DDBJ whole genome shotgun (WGS) entry which is preliminary data.</text>
</comment>
<sequence length="311" mass="35777">MKFFLSLIFLSFQLCTLYVNAQFSGKITYELEYENPTSQNLESLLQDVKIDSILYYVSHKAYKSVSYADGKVHEEYVYDAALKRMLFSMGNRPYYLYLQTDLEKFTASEVLQIEPKDRIEILGNSAYKTINLYTGEISYFSDAIQIDYAEFNAHYFMQWNCILKETNGSIPLKSISQHNGVCIVKTATKIEEIPADEIDLSFNKSQEQVAAYNNLDEVIEFPELKGSGFWCYQAEVEKHSSKLIDGKDYQLTLRFVVHPDGKISHVEVEESEYDYLNEAAKRIIQNCDLGFKAGKINGNAVSSEIFYPINF</sequence>
<evidence type="ECO:0000313" key="3">
    <source>
        <dbReference type="EMBL" id="GGE11297.1"/>
    </source>
</evidence>
<feature type="domain" description="TonB C-terminal" evidence="2">
    <location>
        <begin position="251"/>
        <end position="311"/>
    </location>
</feature>
<gene>
    <name evidence="3" type="ORF">GCM10010831_10960</name>
</gene>
<evidence type="ECO:0000313" key="4">
    <source>
        <dbReference type="Proteomes" id="UP000599688"/>
    </source>
</evidence>
<feature type="chain" id="PRO_5038123288" description="TonB C-terminal domain-containing protein" evidence="1">
    <location>
        <begin position="22"/>
        <end position="311"/>
    </location>
</feature>
<name>A0A916ZS17_9FLAO</name>
<dbReference type="Gene3D" id="3.30.1150.10">
    <property type="match status" value="1"/>
</dbReference>
<accession>A0A916ZS17</accession>
<organism evidence="3 4">
    <name type="scientific">Psychroflexus salis</name>
    <dbReference type="NCBI Taxonomy" id="1526574"/>
    <lineage>
        <taxon>Bacteria</taxon>
        <taxon>Pseudomonadati</taxon>
        <taxon>Bacteroidota</taxon>
        <taxon>Flavobacteriia</taxon>
        <taxon>Flavobacteriales</taxon>
        <taxon>Flavobacteriaceae</taxon>
        <taxon>Psychroflexus</taxon>
    </lineage>
</organism>
<dbReference type="GO" id="GO:0055085">
    <property type="term" value="P:transmembrane transport"/>
    <property type="evidence" value="ECO:0007669"/>
    <property type="project" value="InterPro"/>
</dbReference>
<dbReference type="RefSeq" id="WP_188405799.1">
    <property type="nucleotide sequence ID" value="NZ_BMGL01000005.1"/>
</dbReference>
<keyword evidence="1" id="KW-0732">Signal</keyword>
<dbReference type="InterPro" id="IPR037682">
    <property type="entry name" value="TonB_C"/>
</dbReference>
<reference evidence="3 4" key="1">
    <citation type="journal article" date="2014" name="Int. J. Syst. Evol. Microbiol.">
        <title>Complete genome sequence of Corynebacterium casei LMG S-19264T (=DSM 44701T), isolated from a smear-ripened cheese.</title>
        <authorList>
            <consortium name="US DOE Joint Genome Institute (JGI-PGF)"/>
            <person name="Walter F."/>
            <person name="Albersmeier A."/>
            <person name="Kalinowski J."/>
            <person name="Ruckert C."/>
        </authorList>
    </citation>
    <scope>NUCLEOTIDE SEQUENCE [LARGE SCALE GENOMIC DNA]</scope>
    <source>
        <strain evidence="3 4">CGMCC 1.12925</strain>
    </source>
</reference>
<evidence type="ECO:0000259" key="2">
    <source>
        <dbReference type="Pfam" id="PF03544"/>
    </source>
</evidence>
<keyword evidence="4" id="KW-1185">Reference proteome</keyword>
<feature type="signal peptide" evidence="1">
    <location>
        <begin position="1"/>
        <end position="21"/>
    </location>
</feature>
<dbReference type="AlphaFoldDB" id="A0A916ZS17"/>
<dbReference type="Proteomes" id="UP000599688">
    <property type="component" value="Unassembled WGS sequence"/>
</dbReference>
<dbReference type="Pfam" id="PF03544">
    <property type="entry name" value="TonB_C"/>
    <property type="match status" value="1"/>
</dbReference>
<protein>
    <recommendedName>
        <fullName evidence="2">TonB C-terminal domain-containing protein</fullName>
    </recommendedName>
</protein>
<proteinExistence type="predicted"/>
<dbReference type="EMBL" id="BMGL01000005">
    <property type="protein sequence ID" value="GGE11297.1"/>
    <property type="molecule type" value="Genomic_DNA"/>
</dbReference>
<evidence type="ECO:0000256" key="1">
    <source>
        <dbReference type="SAM" id="SignalP"/>
    </source>
</evidence>